<dbReference type="GO" id="GO:0016132">
    <property type="term" value="P:brassinosteroid biosynthetic process"/>
    <property type="evidence" value="ECO:0007669"/>
    <property type="project" value="UniProtKB-UniPathway"/>
</dbReference>
<dbReference type="InterPro" id="IPR039357">
    <property type="entry name" value="SRD5A/TECR"/>
</dbReference>
<proteinExistence type="inferred from homology"/>
<evidence type="ECO:0000256" key="5">
    <source>
        <dbReference type="ARBA" id="ARBA00022989"/>
    </source>
</evidence>
<feature type="transmembrane region" description="Helical" evidence="11">
    <location>
        <begin position="54"/>
        <end position="74"/>
    </location>
</feature>
<evidence type="ECO:0000256" key="7">
    <source>
        <dbReference type="ARBA" id="ARBA00023136"/>
    </source>
</evidence>
<evidence type="ECO:0000313" key="13">
    <source>
        <dbReference type="EMBL" id="PIA64674.1"/>
    </source>
</evidence>
<comment type="subcellular location">
    <subcellularLocation>
        <location evidence="1">Membrane</location>
        <topology evidence="1">Multi-pass membrane protein</topology>
    </subcellularLocation>
</comment>
<evidence type="ECO:0000256" key="2">
    <source>
        <dbReference type="ARBA" id="ARBA00004972"/>
    </source>
</evidence>
<keyword evidence="11" id="KW-1069">Brassinosteroid biosynthesis</keyword>
<keyword evidence="6" id="KW-0560">Oxidoreductase</keyword>
<dbReference type="STRING" id="218851.A0A2G5F9I4"/>
<evidence type="ECO:0000256" key="10">
    <source>
        <dbReference type="ARBA" id="ARBA00060577"/>
    </source>
</evidence>
<evidence type="ECO:0000313" key="14">
    <source>
        <dbReference type="Proteomes" id="UP000230069"/>
    </source>
</evidence>
<comment type="pathway">
    <text evidence="2">Hormone biosynthesis.</text>
</comment>
<dbReference type="PROSITE" id="PS50244">
    <property type="entry name" value="S5A_REDUCTASE"/>
    <property type="match status" value="1"/>
</dbReference>
<gene>
    <name evidence="13" type="ORF">AQUCO_00100260v1</name>
</gene>
<dbReference type="InterPro" id="IPR001104">
    <property type="entry name" value="3-oxo-5_a-steroid_4-DH_C"/>
</dbReference>
<dbReference type="GO" id="GO:0016020">
    <property type="term" value="C:membrane"/>
    <property type="evidence" value="ECO:0007669"/>
    <property type="project" value="UniProtKB-SubCell"/>
</dbReference>
<evidence type="ECO:0000256" key="1">
    <source>
        <dbReference type="ARBA" id="ARBA00004141"/>
    </source>
</evidence>
<dbReference type="AlphaFoldDB" id="A0A2G5F9I4"/>
<accession>A0A2G5F9I4</accession>
<dbReference type="InterPro" id="IPR016636">
    <property type="entry name" value="3-oxo-5-alpha-steroid_4-DH"/>
</dbReference>
<evidence type="ECO:0000256" key="9">
    <source>
        <dbReference type="ARBA" id="ARBA00048164"/>
    </source>
</evidence>
<evidence type="ECO:0000259" key="12">
    <source>
        <dbReference type="Pfam" id="PF02544"/>
    </source>
</evidence>
<dbReference type="UniPathway" id="UPA00381"/>
<keyword evidence="5 11" id="KW-1133">Transmembrane helix</keyword>
<comment type="function">
    <text evidence="11">Involved in a reduction step in the biosynthesis of the plant steroid, brassinolide.</text>
</comment>
<sequence length="267" mass="31464">MSSSSSFTDETIFHYSLLCFFIIAPPTFISLRFLQAPYGKHYRKGWGPTISPSLAWFLMESPTIWFTLLIFTFGQHKSNLRSILLISIYLFHYIHRTIIYPFRLHLNNSNPKKSASKGFPVSVAVMAFGFNLLNAYLQSRWVSHYGNYVEENDWLFLVRFFIGLMIFVFGMVVNVRSDLSLVKLKGEDGGYKIPRGEWFEMVSCPNYFGEIVEWFGWTVMIWSWVGFGFFLYTCANLIPRARANDIWYREKFKEYPKYRKAVIPYVY</sequence>
<dbReference type="FunFam" id="1.20.120.1630:FF:000002">
    <property type="entry name" value="Steroid 5 alpha-reductase 1"/>
    <property type="match status" value="1"/>
</dbReference>
<evidence type="ECO:0000256" key="3">
    <source>
        <dbReference type="ARBA" id="ARBA00007742"/>
    </source>
</evidence>
<feature type="transmembrane region" description="Helical" evidence="11">
    <location>
        <begin position="12"/>
        <end position="34"/>
    </location>
</feature>
<dbReference type="PANTHER" id="PTHR10556">
    <property type="entry name" value="3-OXO-5-ALPHA-STEROID 4-DEHYDROGENASE"/>
    <property type="match status" value="1"/>
</dbReference>
<feature type="transmembrane region" description="Helical" evidence="11">
    <location>
        <begin position="157"/>
        <end position="175"/>
    </location>
</feature>
<comment type="catalytic activity">
    <reaction evidence="9 11">
        <text>a 3-oxo-5alpha-steroid + NADP(+) = a 3-oxo-Delta(4)-steroid + NADPH + H(+)</text>
        <dbReference type="Rhea" id="RHEA:54384"/>
        <dbReference type="ChEBI" id="CHEBI:13601"/>
        <dbReference type="ChEBI" id="CHEBI:15378"/>
        <dbReference type="ChEBI" id="CHEBI:47909"/>
        <dbReference type="ChEBI" id="CHEBI:57783"/>
        <dbReference type="ChEBI" id="CHEBI:58349"/>
        <dbReference type="EC" id="1.3.1.22"/>
    </reaction>
</comment>
<keyword evidence="11" id="KW-0443">Lipid metabolism</keyword>
<dbReference type="PANTHER" id="PTHR10556:SF43">
    <property type="entry name" value="STEROID 5-ALPHA-REDUCTASE DET2"/>
    <property type="match status" value="1"/>
</dbReference>
<dbReference type="PIRSF" id="PIRSF015596">
    <property type="entry name" value="5_alpha-SR2"/>
    <property type="match status" value="1"/>
</dbReference>
<dbReference type="Gene3D" id="1.20.120.1630">
    <property type="match status" value="1"/>
</dbReference>
<keyword evidence="7 11" id="KW-0472">Membrane</keyword>
<keyword evidence="14" id="KW-1185">Reference proteome</keyword>
<evidence type="ECO:0000256" key="8">
    <source>
        <dbReference type="ARBA" id="ARBA00037910"/>
    </source>
</evidence>
<dbReference type="OrthoDB" id="5788137at2759"/>
<evidence type="ECO:0000256" key="4">
    <source>
        <dbReference type="ARBA" id="ARBA00022692"/>
    </source>
</evidence>
<name>A0A2G5F9I4_AQUCA</name>
<dbReference type="Proteomes" id="UP000230069">
    <property type="component" value="Unassembled WGS sequence"/>
</dbReference>
<dbReference type="GO" id="GO:0047751">
    <property type="term" value="F:3-oxo-5-alpha-steroid 4-dehydrogenase (NADP+) activity"/>
    <property type="evidence" value="ECO:0007669"/>
    <property type="project" value="UniProtKB-EC"/>
</dbReference>
<comment type="pathway">
    <text evidence="8 11">Plant hormone biosynthesis; brassinosteroid biosynthesis.</text>
</comment>
<organism evidence="13 14">
    <name type="scientific">Aquilegia coerulea</name>
    <name type="common">Rocky mountain columbine</name>
    <dbReference type="NCBI Taxonomy" id="218851"/>
    <lineage>
        <taxon>Eukaryota</taxon>
        <taxon>Viridiplantae</taxon>
        <taxon>Streptophyta</taxon>
        <taxon>Embryophyta</taxon>
        <taxon>Tracheophyta</taxon>
        <taxon>Spermatophyta</taxon>
        <taxon>Magnoliopsida</taxon>
        <taxon>Ranunculales</taxon>
        <taxon>Ranunculaceae</taxon>
        <taxon>Thalictroideae</taxon>
        <taxon>Aquilegia</taxon>
    </lineage>
</organism>
<dbReference type="InParanoid" id="A0A2G5F9I4"/>
<dbReference type="EMBL" id="KZ305018">
    <property type="protein sequence ID" value="PIA64674.1"/>
    <property type="molecule type" value="Genomic_DNA"/>
</dbReference>
<dbReference type="Pfam" id="PF02544">
    <property type="entry name" value="Steroid_dh"/>
    <property type="match status" value="1"/>
</dbReference>
<evidence type="ECO:0000256" key="6">
    <source>
        <dbReference type="ARBA" id="ARBA00023002"/>
    </source>
</evidence>
<feature type="transmembrane region" description="Helical" evidence="11">
    <location>
        <begin position="80"/>
        <end position="99"/>
    </location>
</feature>
<comment type="similarity">
    <text evidence="3 11">Belongs to the steroid 5-alpha reductase family.</text>
</comment>
<keyword evidence="11" id="KW-0444">Lipid biosynthesis</keyword>
<evidence type="ECO:0000256" key="11">
    <source>
        <dbReference type="PIRNR" id="PIRNR015596"/>
    </source>
</evidence>
<feature type="domain" description="3-oxo-5-alpha-steroid 4-dehydrogenase C-terminal" evidence="12">
    <location>
        <begin position="118"/>
        <end position="267"/>
    </location>
</feature>
<feature type="transmembrane region" description="Helical" evidence="11">
    <location>
        <begin position="119"/>
        <end position="137"/>
    </location>
</feature>
<keyword evidence="11" id="KW-0752">Steroid biosynthesis</keyword>
<reference evidence="13 14" key="1">
    <citation type="submission" date="2017-09" db="EMBL/GenBank/DDBJ databases">
        <title>WGS assembly of Aquilegia coerulea Goldsmith.</title>
        <authorList>
            <person name="Hodges S."/>
            <person name="Kramer E."/>
            <person name="Nordborg M."/>
            <person name="Tomkins J."/>
            <person name="Borevitz J."/>
            <person name="Derieg N."/>
            <person name="Yan J."/>
            <person name="Mihaltcheva S."/>
            <person name="Hayes R.D."/>
            <person name="Rokhsar D."/>
        </authorList>
    </citation>
    <scope>NUCLEOTIDE SEQUENCE [LARGE SCALE GENOMIC DNA]</scope>
    <source>
        <strain evidence="14">cv. Goldsmith</strain>
    </source>
</reference>
<comment type="pathway">
    <text evidence="10">Steroid biosynthesis.</text>
</comment>
<keyword evidence="4 11" id="KW-0812">Transmembrane</keyword>
<dbReference type="EC" id="1.3.1.22" evidence="11"/>
<feature type="transmembrane region" description="Helical" evidence="11">
    <location>
        <begin position="211"/>
        <end position="232"/>
    </location>
</feature>
<dbReference type="FunCoup" id="A0A2G5F9I4">
    <property type="interactions" value="480"/>
</dbReference>
<protein>
    <recommendedName>
        <fullName evidence="11">Steroid 5-alpha-reductase DET2</fullName>
        <ecNumber evidence="11">1.3.1.22</ecNumber>
    </recommendedName>
</protein>